<dbReference type="AlphaFoldDB" id="A0A2H0LZP8"/>
<dbReference type="PANTHER" id="PTHR39624:SF2">
    <property type="entry name" value="OSMC-LIKE PROTEIN"/>
    <property type="match status" value="1"/>
</dbReference>
<dbReference type="Gene3D" id="3.30.300.20">
    <property type="match status" value="1"/>
</dbReference>
<evidence type="ECO:0008006" key="3">
    <source>
        <dbReference type="Google" id="ProtNLM"/>
    </source>
</evidence>
<proteinExistence type="predicted"/>
<dbReference type="SUPFAM" id="SSF82784">
    <property type="entry name" value="OsmC-like"/>
    <property type="match status" value="1"/>
</dbReference>
<evidence type="ECO:0000313" key="1">
    <source>
        <dbReference type="EMBL" id="PIQ88955.1"/>
    </source>
</evidence>
<gene>
    <name evidence="1" type="ORF">COV72_05620</name>
</gene>
<dbReference type="InterPro" id="IPR036102">
    <property type="entry name" value="OsmC/Ohrsf"/>
</dbReference>
<dbReference type="Pfam" id="PF02566">
    <property type="entry name" value="OsmC"/>
    <property type="match status" value="1"/>
</dbReference>
<protein>
    <recommendedName>
        <fullName evidence="3">Osmotically inducible protein OsmC</fullName>
    </recommendedName>
</protein>
<dbReference type="EMBL" id="PCWA01000081">
    <property type="protein sequence ID" value="PIQ88955.1"/>
    <property type="molecule type" value="Genomic_DNA"/>
</dbReference>
<dbReference type="InterPro" id="IPR015946">
    <property type="entry name" value="KH_dom-like_a/b"/>
</dbReference>
<dbReference type="Proteomes" id="UP000229641">
    <property type="component" value="Unassembled WGS sequence"/>
</dbReference>
<evidence type="ECO:0000313" key="2">
    <source>
        <dbReference type="Proteomes" id="UP000229641"/>
    </source>
</evidence>
<reference evidence="1 2" key="1">
    <citation type="submission" date="2017-09" db="EMBL/GenBank/DDBJ databases">
        <title>Depth-based differentiation of microbial function through sediment-hosted aquifers and enrichment of novel symbionts in the deep terrestrial subsurface.</title>
        <authorList>
            <person name="Probst A.J."/>
            <person name="Ladd B."/>
            <person name="Jarett J.K."/>
            <person name="Geller-Mcgrath D.E."/>
            <person name="Sieber C.M."/>
            <person name="Emerson J.B."/>
            <person name="Anantharaman K."/>
            <person name="Thomas B.C."/>
            <person name="Malmstrom R."/>
            <person name="Stieglmeier M."/>
            <person name="Klingl A."/>
            <person name="Woyke T."/>
            <person name="Ryan C.M."/>
            <person name="Banfield J.F."/>
        </authorList>
    </citation>
    <scope>NUCLEOTIDE SEQUENCE [LARGE SCALE GENOMIC DNA]</scope>
    <source>
        <strain evidence="1">CG11_big_fil_rev_8_21_14_0_20_42_13</strain>
    </source>
</reference>
<name>A0A2H0LZP8_9BACT</name>
<organism evidence="1 2">
    <name type="scientific">Candidatus Ghiorseimicrobium undicola</name>
    <dbReference type="NCBI Taxonomy" id="1974746"/>
    <lineage>
        <taxon>Bacteria</taxon>
        <taxon>Pseudomonadati</taxon>
        <taxon>Candidatus Omnitrophota</taxon>
        <taxon>Candidatus Ghiorseimicrobium</taxon>
    </lineage>
</organism>
<accession>A0A2H0LZP8</accession>
<comment type="caution">
    <text evidence="1">The sequence shown here is derived from an EMBL/GenBank/DDBJ whole genome shotgun (WGS) entry which is preliminary data.</text>
</comment>
<sequence>MYKVEIINDGNSLFKIISKNYEFTIDTMGKGVSPPDALLASLGSCVGVYIRKYLANTEFKDSKFSISVAAEFGSEKPVCFRAIDIGLDLKDIKLDERRKEAFISFIKNCPIHNTLKNNPSIEIKITPK</sequence>
<dbReference type="PANTHER" id="PTHR39624">
    <property type="entry name" value="PROTEIN INVOLVED IN RIMO-MEDIATED BETA-METHYLTHIOLATION OF RIBOSOMAL PROTEIN S12 YCAO"/>
    <property type="match status" value="1"/>
</dbReference>
<dbReference type="InterPro" id="IPR003718">
    <property type="entry name" value="OsmC/Ohr_fam"/>
</dbReference>